<dbReference type="GO" id="GO:0003743">
    <property type="term" value="F:translation initiation factor activity"/>
    <property type="evidence" value="ECO:0007669"/>
    <property type="project" value="UniProtKB-KW"/>
</dbReference>
<evidence type="ECO:0000313" key="11">
    <source>
        <dbReference type="EMBL" id="KAF3770961.1"/>
    </source>
</evidence>
<organism evidence="11 12">
    <name type="scientific">Cryphonectria parasitica (strain ATCC 38755 / EP155)</name>
    <dbReference type="NCBI Taxonomy" id="660469"/>
    <lineage>
        <taxon>Eukaryota</taxon>
        <taxon>Fungi</taxon>
        <taxon>Dikarya</taxon>
        <taxon>Ascomycota</taxon>
        <taxon>Pezizomycotina</taxon>
        <taxon>Sordariomycetes</taxon>
        <taxon>Sordariomycetidae</taxon>
        <taxon>Diaporthales</taxon>
        <taxon>Cryphonectriaceae</taxon>
        <taxon>Cryphonectria-Endothia species complex</taxon>
        <taxon>Cryphonectria</taxon>
    </lineage>
</organism>
<evidence type="ECO:0000256" key="2">
    <source>
        <dbReference type="ARBA" id="ARBA00007251"/>
    </source>
</evidence>
<evidence type="ECO:0000256" key="8">
    <source>
        <dbReference type="ARBA" id="ARBA00046432"/>
    </source>
</evidence>
<feature type="region of interest" description="Disordered" evidence="10">
    <location>
        <begin position="1"/>
        <end position="89"/>
    </location>
</feature>
<evidence type="ECO:0000256" key="7">
    <source>
        <dbReference type="ARBA" id="ARBA00044356"/>
    </source>
</evidence>
<evidence type="ECO:0000256" key="6">
    <source>
        <dbReference type="ARBA" id="ARBA00044147"/>
    </source>
</evidence>
<dbReference type="InterPro" id="IPR037171">
    <property type="entry name" value="NagB/RpiA_transferase-like"/>
</dbReference>
<feature type="non-terminal residue" evidence="11">
    <location>
        <position position="1"/>
    </location>
</feature>
<evidence type="ECO:0000256" key="5">
    <source>
        <dbReference type="ARBA" id="ARBA00022917"/>
    </source>
</evidence>
<keyword evidence="3" id="KW-0963">Cytoplasm</keyword>
<evidence type="ECO:0000256" key="9">
    <source>
        <dbReference type="RuleBase" id="RU003814"/>
    </source>
</evidence>
<feature type="compositionally biased region" description="Low complexity" evidence="10">
    <location>
        <begin position="35"/>
        <end position="47"/>
    </location>
</feature>
<evidence type="ECO:0000256" key="3">
    <source>
        <dbReference type="ARBA" id="ARBA00022490"/>
    </source>
</evidence>
<feature type="non-terminal residue" evidence="11">
    <location>
        <position position="419"/>
    </location>
</feature>
<dbReference type="Pfam" id="PF01008">
    <property type="entry name" value="IF-2B"/>
    <property type="match status" value="1"/>
</dbReference>
<reference evidence="11" key="1">
    <citation type="journal article" date="2020" name="Phytopathology">
        <title>Genome sequence of the chestnut blight fungus Cryphonectria parasitica EP155: A fundamental resource for an archetypical invasive plant pathogen.</title>
        <authorList>
            <person name="Crouch J.A."/>
            <person name="Dawe A."/>
            <person name="Aerts A."/>
            <person name="Barry K."/>
            <person name="Churchill A.C.L."/>
            <person name="Grimwood J."/>
            <person name="Hillman B."/>
            <person name="Milgroom M.G."/>
            <person name="Pangilinan J."/>
            <person name="Smith M."/>
            <person name="Salamov A."/>
            <person name="Schmutz J."/>
            <person name="Yadav J."/>
            <person name="Grigoriev I.V."/>
            <person name="Nuss D."/>
        </authorList>
    </citation>
    <scope>NUCLEOTIDE SEQUENCE</scope>
    <source>
        <strain evidence="11">EP155</strain>
    </source>
</reference>
<protein>
    <recommendedName>
        <fullName evidence="6">Translation initiation factor eIF2B subunit delta</fullName>
    </recommendedName>
    <alternativeName>
        <fullName evidence="7">eIF2B GDP-GTP exchange factor subunit delta</fullName>
    </alternativeName>
</protein>
<proteinExistence type="inferred from homology"/>
<dbReference type="EMBL" id="MU032344">
    <property type="protein sequence ID" value="KAF3770961.1"/>
    <property type="molecule type" value="Genomic_DNA"/>
</dbReference>
<evidence type="ECO:0000256" key="1">
    <source>
        <dbReference type="ARBA" id="ARBA00004514"/>
    </source>
</evidence>
<comment type="similarity">
    <text evidence="2 9">Belongs to the eIF-2B alpha/beta/delta subunits family.</text>
</comment>
<dbReference type="InterPro" id="IPR042529">
    <property type="entry name" value="IF_2B-like_C"/>
</dbReference>
<comment type="subcellular location">
    <subcellularLocation>
        <location evidence="1">Cytoplasm</location>
        <location evidence="1">Cytosol</location>
    </subcellularLocation>
</comment>
<sequence length="419" mass="45816">KLTPAQLKAQKKAEKAARRGQVVAAKSSAEAATVSNTNDSSKSSSKQRNQKQDVSAPPSTPNAKGPKKAGTAPMQAPHPPKPKGPEVPETFSYLSMAKKLPLSKADKDVHPAVLAIGQQMASFTLKDNLARLEAMLVAFQKVIASYESPSGHTFTRHFLPHCLNPQIEYLTGCRPMCFSMGNAIRMLKARIAKLVDINASEEQSKISLCQAIEQFIQERVLYAEDAIPSKAVSLIEDGETILTYGNPRLVRITLQRAWTAGRKFEVIVFDDPFDRSGQELAKILRNDGIRVHYYPSLSGISIHVRRASKVFLGGEAMFANGSLYAMAGTSDIAMAAKDADVPVVSLLETVNCDRERVSVDSLTYNEIDPDQCTTDHFRLLFDVTKDKYLSMVVTESEEANASGSTSAILAVLKKLDERT</sequence>
<dbReference type="PANTHER" id="PTHR10233:SF14">
    <property type="entry name" value="TRANSLATION INITIATION FACTOR EIF-2B SUBUNIT DELTA"/>
    <property type="match status" value="1"/>
</dbReference>
<keyword evidence="12" id="KW-1185">Reference proteome</keyword>
<keyword evidence="5" id="KW-0648">Protein biosynthesis</keyword>
<dbReference type="Proteomes" id="UP000803844">
    <property type="component" value="Unassembled WGS sequence"/>
</dbReference>
<dbReference type="GO" id="GO:0016740">
    <property type="term" value="F:transferase activity"/>
    <property type="evidence" value="ECO:0007669"/>
    <property type="project" value="UniProtKB-KW"/>
</dbReference>
<keyword evidence="11" id="KW-0808">Transferase</keyword>
<comment type="subunit">
    <text evidence="8">Component of the translation initiation factor 2B (eIF2B) complex which is a heterodecamer of two sets of five different subunits: alpha, beta, gamma, delta and epsilon. Subunits alpha, beta and delta comprise a regulatory subcomplex and subunits epsilon and gamma comprise a catalytic subcomplex. Within the complex, the hexameric regulatory complex resides at the center, with the two heterodimeric catalytic subcomplexes bound on opposite sides.</text>
</comment>
<dbReference type="PANTHER" id="PTHR10233">
    <property type="entry name" value="TRANSLATION INITIATION FACTOR EIF-2B"/>
    <property type="match status" value="1"/>
</dbReference>
<dbReference type="InterPro" id="IPR000649">
    <property type="entry name" value="IF-2B-related"/>
</dbReference>
<accession>A0A9P5CVA0</accession>
<evidence type="ECO:0000256" key="4">
    <source>
        <dbReference type="ARBA" id="ARBA00022540"/>
    </source>
</evidence>
<dbReference type="OrthoDB" id="10254737at2759"/>
<evidence type="ECO:0000256" key="10">
    <source>
        <dbReference type="SAM" id="MobiDB-lite"/>
    </source>
</evidence>
<dbReference type="AlphaFoldDB" id="A0A9P5CVA0"/>
<keyword evidence="4" id="KW-0396">Initiation factor</keyword>
<name>A0A9P5CVA0_CRYP1</name>
<gene>
    <name evidence="11" type="ORF">M406DRAFT_219812</name>
</gene>
<dbReference type="GO" id="GO:0005829">
    <property type="term" value="C:cytosol"/>
    <property type="evidence" value="ECO:0007669"/>
    <property type="project" value="UniProtKB-SubCell"/>
</dbReference>
<dbReference type="SUPFAM" id="SSF100950">
    <property type="entry name" value="NagB/RpiA/CoA transferase-like"/>
    <property type="match status" value="1"/>
</dbReference>
<dbReference type="Gene3D" id="3.40.50.10470">
    <property type="entry name" value="Translation initiation factor eif-2b, domain 2"/>
    <property type="match status" value="1"/>
</dbReference>
<dbReference type="RefSeq" id="XP_040781922.1">
    <property type="nucleotide sequence ID" value="XM_040915555.1"/>
</dbReference>
<evidence type="ECO:0000313" key="12">
    <source>
        <dbReference type="Proteomes" id="UP000803844"/>
    </source>
</evidence>
<comment type="caution">
    <text evidence="11">The sequence shown here is derived from an EMBL/GenBank/DDBJ whole genome shotgun (WGS) entry which is preliminary data.</text>
</comment>
<dbReference type="GeneID" id="63832684"/>